<dbReference type="EMBL" id="KZ824322">
    <property type="protein sequence ID" value="RAL07931.1"/>
    <property type="molecule type" value="Genomic_DNA"/>
</dbReference>
<feature type="repeat" description="ANK" evidence="3">
    <location>
        <begin position="567"/>
        <end position="599"/>
    </location>
</feature>
<dbReference type="PANTHER" id="PTHR24198">
    <property type="entry name" value="ANKYRIN REPEAT AND PROTEIN KINASE DOMAIN-CONTAINING PROTEIN"/>
    <property type="match status" value="1"/>
</dbReference>
<accession>A0A395HJ37</accession>
<dbReference type="Pfam" id="PF00023">
    <property type="entry name" value="Ank"/>
    <property type="match status" value="1"/>
</dbReference>
<sequence>MDLSKFPSEILEPILEHTVPQDWNSREEDFKVLDLRRVCKRFNVFISLFVLIKIQWGDLKRSSAKVNRDCLRSLLVNKILFEVSSLKPEACSILLPIMSEIKTFVLGSAPTGRDLDRITVFTVKNMCSSVMSYQQRKKTCEQFIRPDKPDPVSCSLIAQKLITAVCTGQIGVVQALISRGCDVNCHDKALGTPLFAAFEMGRLDIAKLLLDHGADPNIVGYESSPLAIAAMRGDLAIVLFLLTYPAVDVNLKCSKGSPLFWACNWGRFSVVNILLHHPKINWRSGRGENWTPFGAAAGGGFVQLVQLFLNVLGSQITWDDMIDALWRAVTRDHVDVVQLLLQTLKHRFQGFQAGNICQEGCSMLCWATKKKAFNVAYLLLQRRDVNPNGVYTSPHIVQDTPLSHAVEHKSLAMVEILLQRQDLNPNIKNIHQLAPLQMALISKQMNIVDALLQDPRVDPNTRDNFGGSPLFLAVEYNYIEIARKLIQRSDVMVNMLDVYDRSALSYAAEHGRKEIVDMLLHHPDIESTRFDSSGRTPAFWAAAKGHDEVIRRLLNHDPTQVNLRNPGGSTCLTYAARRGHLLAVMVLVEFGAVMEYEDSWGFTALEWAQAYEYYEIQRVLMTYMFRQQLARLRAGFVSSHNGLNDSQ</sequence>
<feature type="repeat" description="ANK" evidence="3">
    <location>
        <begin position="192"/>
        <end position="221"/>
    </location>
</feature>
<evidence type="ECO:0000259" key="4">
    <source>
        <dbReference type="PROSITE" id="PS50181"/>
    </source>
</evidence>
<dbReference type="Proteomes" id="UP000248961">
    <property type="component" value="Unassembled WGS sequence"/>
</dbReference>
<dbReference type="InterPro" id="IPR001810">
    <property type="entry name" value="F-box_dom"/>
</dbReference>
<dbReference type="Gene3D" id="1.25.40.20">
    <property type="entry name" value="Ankyrin repeat-containing domain"/>
    <property type="match status" value="2"/>
</dbReference>
<gene>
    <name evidence="5" type="ORF">BO97DRAFT_230998</name>
</gene>
<name>A0A395HJ37_ASPHC</name>
<feature type="domain" description="F-box" evidence="4">
    <location>
        <begin position="1"/>
        <end position="59"/>
    </location>
</feature>
<dbReference type="Pfam" id="PF12796">
    <property type="entry name" value="Ank_2"/>
    <property type="match status" value="4"/>
</dbReference>
<dbReference type="InterPro" id="IPR002110">
    <property type="entry name" value="Ankyrin_rpt"/>
</dbReference>
<protein>
    <submittedName>
        <fullName evidence="5">Ankyrin</fullName>
    </submittedName>
</protein>
<dbReference type="SUPFAM" id="SSF48403">
    <property type="entry name" value="Ankyrin repeat"/>
    <property type="match status" value="3"/>
</dbReference>
<reference evidence="5 6" key="1">
    <citation type="submission" date="2018-02" db="EMBL/GenBank/DDBJ databases">
        <title>The genomes of Aspergillus section Nigri reveals drivers in fungal speciation.</title>
        <authorList>
            <consortium name="DOE Joint Genome Institute"/>
            <person name="Vesth T.C."/>
            <person name="Nybo J."/>
            <person name="Theobald S."/>
            <person name="Brandl J."/>
            <person name="Frisvad J.C."/>
            <person name="Nielsen K.F."/>
            <person name="Lyhne E.K."/>
            <person name="Kogle M.E."/>
            <person name="Kuo A."/>
            <person name="Riley R."/>
            <person name="Clum A."/>
            <person name="Nolan M."/>
            <person name="Lipzen A."/>
            <person name="Salamov A."/>
            <person name="Henrissat B."/>
            <person name="Wiebenga A."/>
            <person name="De vries R.P."/>
            <person name="Grigoriev I.V."/>
            <person name="Mortensen U.H."/>
            <person name="Andersen M.R."/>
            <person name="Baker S.E."/>
        </authorList>
    </citation>
    <scope>NUCLEOTIDE SEQUENCE [LARGE SCALE GENOMIC DNA]</scope>
    <source>
        <strain evidence="5 6">CBS 101889</strain>
    </source>
</reference>
<dbReference type="PROSITE" id="PS50297">
    <property type="entry name" value="ANK_REP_REGION"/>
    <property type="match status" value="1"/>
</dbReference>
<keyword evidence="1" id="KW-0677">Repeat</keyword>
<dbReference type="AlphaFoldDB" id="A0A395HJ37"/>
<dbReference type="RefSeq" id="XP_025547085.1">
    <property type="nucleotide sequence ID" value="XM_025690725.1"/>
</dbReference>
<dbReference type="PROSITE" id="PS50181">
    <property type="entry name" value="FBOX"/>
    <property type="match status" value="1"/>
</dbReference>
<evidence type="ECO:0000256" key="3">
    <source>
        <dbReference type="PROSITE-ProRule" id="PRU00023"/>
    </source>
</evidence>
<keyword evidence="6" id="KW-1185">Reference proteome</keyword>
<evidence type="ECO:0000313" key="5">
    <source>
        <dbReference type="EMBL" id="RAL07931.1"/>
    </source>
</evidence>
<dbReference type="OrthoDB" id="426293at2759"/>
<dbReference type="VEuPathDB" id="FungiDB:BO97DRAFT_230998"/>
<dbReference type="PROSITE" id="PS50088">
    <property type="entry name" value="ANK_REPEAT"/>
    <property type="match status" value="2"/>
</dbReference>
<evidence type="ECO:0000313" key="6">
    <source>
        <dbReference type="Proteomes" id="UP000248961"/>
    </source>
</evidence>
<dbReference type="STRING" id="1450537.A0A395HJ37"/>
<dbReference type="GeneID" id="37195014"/>
<evidence type="ECO:0000256" key="1">
    <source>
        <dbReference type="ARBA" id="ARBA00022737"/>
    </source>
</evidence>
<dbReference type="PANTHER" id="PTHR24198:SF165">
    <property type="entry name" value="ANKYRIN REPEAT-CONTAINING PROTEIN-RELATED"/>
    <property type="match status" value="1"/>
</dbReference>
<dbReference type="SMART" id="SM00248">
    <property type="entry name" value="ANK"/>
    <property type="match status" value="13"/>
</dbReference>
<dbReference type="InterPro" id="IPR036770">
    <property type="entry name" value="Ankyrin_rpt-contain_sf"/>
</dbReference>
<proteinExistence type="predicted"/>
<keyword evidence="2 3" id="KW-0040">ANK repeat</keyword>
<evidence type="ECO:0000256" key="2">
    <source>
        <dbReference type="ARBA" id="ARBA00023043"/>
    </source>
</evidence>
<organism evidence="5 6">
    <name type="scientific">Aspergillus homomorphus (strain CBS 101889)</name>
    <dbReference type="NCBI Taxonomy" id="1450537"/>
    <lineage>
        <taxon>Eukaryota</taxon>
        <taxon>Fungi</taxon>
        <taxon>Dikarya</taxon>
        <taxon>Ascomycota</taxon>
        <taxon>Pezizomycotina</taxon>
        <taxon>Eurotiomycetes</taxon>
        <taxon>Eurotiomycetidae</taxon>
        <taxon>Eurotiales</taxon>
        <taxon>Aspergillaceae</taxon>
        <taxon>Aspergillus</taxon>
        <taxon>Aspergillus subgen. Circumdati</taxon>
    </lineage>
</organism>